<evidence type="ECO:0000256" key="7">
    <source>
        <dbReference type="ARBA" id="ARBA00022990"/>
    </source>
</evidence>
<evidence type="ECO:0000256" key="14">
    <source>
        <dbReference type="ARBA" id="ARBA00073058"/>
    </source>
</evidence>
<dbReference type="GO" id="GO:0042073">
    <property type="term" value="P:intraciliary transport"/>
    <property type="evidence" value="ECO:0007669"/>
    <property type="project" value="InterPro"/>
</dbReference>
<evidence type="ECO:0000313" key="20">
    <source>
        <dbReference type="Proteomes" id="UP000694558"/>
    </source>
</evidence>
<accession>A0A8D3BPM1</accession>
<evidence type="ECO:0000256" key="6">
    <source>
        <dbReference type="ARBA" id="ARBA00022871"/>
    </source>
</evidence>
<gene>
    <name evidence="19" type="primary">LOC118314708</name>
</gene>
<evidence type="ECO:0000259" key="18">
    <source>
        <dbReference type="Pfam" id="PF18383"/>
    </source>
</evidence>
<dbReference type="GO" id="GO:0015631">
    <property type="term" value="F:tubulin binding"/>
    <property type="evidence" value="ECO:0007669"/>
    <property type="project" value="InterPro"/>
</dbReference>
<keyword evidence="5" id="KW-0970">Cilium biogenesis/degradation</keyword>
<dbReference type="Ensembl" id="ENSSMAT00000079756.1">
    <property type="protein sequence ID" value="ENSSMAP00000036979.1"/>
    <property type="gene ID" value="ENSSMAG00000002792.2"/>
</dbReference>
<comment type="subcellular location">
    <subcellularLocation>
        <location evidence="1">Cytoplasm</location>
        <location evidence="1">Cytoskeleton</location>
        <location evidence="1">Cilium basal body</location>
    </subcellularLocation>
</comment>
<protein>
    <recommendedName>
        <fullName evidence="14">Intraflagellar transport protein 81 homolog</fullName>
    </recommendedName>
    <alternativeName>
        <fullName evidence="15">Carnitine deficiency-associated protein expressed in ventricle 1</fullName>
    </alternativeName>
</protein>
<evidence type="ECO:0000256" key="2">
    <source>
        <dbReference type="ARBA" id="ARBA00022490"/>
    </source>
</evidence>
<dbReference type="GO" id="GO:0007283">
    <property type="term" value="P:spermatogenesis"/>
    <property type="evidence" value="ECO:0007669"/>
    <property type="project" value="UniProtKB-KW"/>
</dbReference>
<reference evidence="19" key="2">
    <citation type="submission" date="2025-08" db="UniProtKB">
        <authorList>
            <consortium name="Ensembl"/>
        </authorList>
    </citation>
    <scope>IDENTIFICATION</scope>
</reference>
<evidence type="ECO:0000256" key="17">
    <source>
        <dbReference type="SAM" id="MobiDB-lite"/>
    </source>
</evidence>
<feature type="coiled-coil region" evidence="16">
    <location>
        <begin position="168"/>
        <end position="253"/>
    </location>
</feature>
<evidence type="ECO:0000256" key="3">
    <source>
        <dbReference type="ARBA" id="ARBA00022553"/>
    </source>
</evidence>
<dbReference type="GO" id="GO:0036064">
    <property type="term" value="C:ciliary basal body"/>
    <property type="evidence" value="ECO:0007669"/>
    <property type="project" value="TreeGrafter"/>
</dbReference>
<keyword evidence="11" id="KW-0966">Cell projection</keyword>
<dbReference type="AlphaFoldDB" id="A0A8D3BPM1"/>
<dbReference type="Pfam" id="PF18383">
    <property type="entry name" value="IFT81_CH"/>
    <property type="match status" value="1"/>
</dbReference>
<keyword evidence="6" id="KW-0744">Spermatogenesis</keyword>
<dbReference type="FunFam" id="1.10.418.70:FF:000001">
    <property type="entry name" value="Intraflagellar transport protein 81 homolog"/>
    <property type="match status" value="1"/>
</dbReference>
<dbReference type="InterPro" id="IPR041146">
    <property type="entry name" value="IFT81_CH"/>
</dbReference>
<keyword evidence="8 16" id="KW-0175">Coiled coil</keyword>
<dbReference type="GO" id="GO:0030154">
    <property type="term" value="P:cell differentiation"/>
    <property type="evidence" value="ECO:0007669"/>
    <property type="project" value="UniProtKB-KW"/>
</dbReference>
<keyword evidence="9" id="KW-0969">Cilium</keyword>
<evidence type="ECO:0000256" key="1">
    <source>
        <dbReference type="ARBA" id="ARBA00004120"/>
    </source>
</evidence>
<evidence type="ECO:0000256" key="13">
    <source>
        <dbReference type="ARBA" id="ARBA00055755"/>
    </source>
</evidence>
<evidence type="ECO:0000256" key="16">
    <source>
        <dbReference type="SAM" id="Coils"/>
    </source>
</evidence>
<feature type="coiled-coil region" evidence="16">
    <location>
        <begin position="504"/>
        <end position="542"/>
    </location>
</feature>
<keyword evidence="10" id="KW-0206">Cytoskeleton</keyword>
<dbReference type="PANTHER" id="PTHR15614:SF2">
    <property type="entry name" value="INTRAFLAGELLAR TRANSPORT PROTEIN 81 HOMOLOG"/>
    <property type="match status" value="1"/>
</dbReference>
<dbReference type="GO" id="GO:0030992">
    <property type="term" value="C:intraciliary transport particle B"/>
    <property type="evidence" value="ECO:0007669"/>
    <property type="project" value="InterPro"/>
</dbReference>
<organism evidence="19 20">
    <name type="scientific">Scophthalmus maximus</name>
    <name type="common">Turbot</name>
    <name type="synonym">Psetta maxima</name>
    <dbReference type="NCBI Taxonomy" id="52904"/>
    <lineage>
        <taxon>Eukaryota</taxon>
        <taxon>Metazoa</taxon>
        <taxon>Chordata</taxon>
        <taxon>Craniata</taxon>
        <taxon>Vertebrata</taxon>
        <taxon>Euteleostomi</taxon>
        <taxon>Actinopterygii</taxon>
        <taxon>Neopterygii</taxon>
        <taxon>Teleostei</taxon>
        <taxon>Neoteleostei</taxon>
        <taxon>Acanthomorphata</taxon>
        <taxon>Carangaria</taxon>
        <taxon>Pleuronectiformes</taxon>
        <taxon>Pleuronectoidei</taxon>
        <taxon>Scophthalmidae</taxon>
        <taxon>Scophthalmus</taxon>
    </lineage>
</organism>
<evidence type="ECO:0000256" key="8">
    <source>
        <dbReference type="ARBA" id="ARBA00023054"/>
    </source>
</evidence>
<feature type="region of interest" description="Disordered" evidence="17">
    <location>
        <begin position="372"/>
        <end position="391"/>
    </location>
</feature>
<dbReference type="InterPro" id="IPR029600">
    <property type="entry name" value="IFT81"/>
</dbReference>
<dbReference type="Proteomes" id="UP000694558">
    <property type="component" value="Chromosome 10"/>
</dbReference>
<evidence type="ECO:0000256" key="4">
    <source>
        <dbReference type="ARBA" id="ARBA00022782"/>
    </source>
</evidence>
<reference evidence="19" key="1">
    <citation type="submission" date="2023-05" db="EMBL/GenBank/DDBJ databases">
        <title>High-quality long-read genome of Scophthalmus maximus.</title>
        <authorList>
            <person name="Lien S."/>
            <person name="Martinez P."/>
        </authorList>
    </citation>
    <scope>NUCLEOTIDE SEQUENCE [LARGE SCALE GENOMIC DNA]</scope>
</reference>
<evidence type="ECO:0000256" key="10">
    <source>
        <dbReference type="ARBA" id="ARBA00023212"/>
    </source>
</evidence>
<comment type="similarity">
    <text evidence="12">Belongs to the IFT81 family.</text>
</comment>
<evidence type="ECO:0000256" key="15">
    <source>
        <dbReference type="ARBA" id="ARBA00079903"/>
    </source>
</evidence>
<dbReference type="GO" id="GO:0060271">
    <property type="term" value="P:cilium assembly"/>
    <property type="evidence" value="ECO:0007669"/>
    <property type="project" value="InterPro"/>
</dbReference>
<keyword evidence="7" id="KW-0007">Acetylation</keyword>
<keyword evidence="3" id="KW-0597">Phosphoprotein</keyword>
<sequence length="636" mass="74585">MSEQLKFIVEQLNKDPFKKNLNLITFDCLEPMQLLQILNDVLAEIDPKQTIDIREELPEQTVKRMSALLGMLKYRPPGHLSDVSTFRQGLVTGSKPVVHPILHWLLQRLPELKKRAYLARFLVKLEVPAEFLQDDVINETYRQYEELVEEFKTCHKECEQLRTSGFSTAEIRKDIGAMEEEKDQLIKRVERLKKRVESVPNHQKMLDLARQLRVENERKESLAHQKQEQRNQLFQAEQRLQRSQQQLKDLQQAAADANPDSLMKRLEEEIKFNSYMVSEKLPKELEGMRRTVQYLQKVASEPAMGQADLQELKDKIREADLQINQLIEKRMMRNDPMDDKLTLYRQQASIIIRRKESKAEELQEAREELATAERELRQRSSQTQSSDGEEVIRGDELKRLVVKLRSKGTMYKKKRQELAELKAEYGVLQRTEEILKQRHETVQQKLQTLEAEKGISGYSDTQEELERVSAIKSELDEKKGRTLDDMSEMVKKLNSMIVEKKSALAPVIKELRSLRQQSQELNQEYEEKKMQFESCAAGLESNRSKLEQITEVQIQRAADEMKAYVSSDPQERKKTIRLREKQKMVRESHSTNMEQMKMWRDLEQLMECKRQCFIRAQSQASIGQVIQEGGEDRLVL</sequence>
<name>A0A8D3BPM1_SCOMX</name>
<proteinExistence type="inferred from homology"/>
<evidence type="ECO:0000256" key="11">
    <source>
        <dbReference type="ARBA" id="ARBA00023273"/>
    </source>
</evidence>
<dbReference type="GeneTree" id="ENSGT00390000000999"/>
<keyword evidence="2" id="KW-0963">Cytoplasm</keyword>
<dbReference type="InterPro" id="IPR043016">
    <property type="entry name" value="IFT81_N_sf"/>
</dbReference>
<dbReference type="PANTHER" id="PTHR15614">
    <property type="entry name" value="INTRAFLAGELLAR TRANSPORT PROTEIN 81 HOMOLOG"/>
    <property type="match status" value="1"/>
</dbReference>
<dbReference type="Gene3D" id="1.10.418.70">
    <property type="entry name" value="Intraflagellar transport protein 81, N-terminal domain"/>
    <property type="match status" value="1"/>
</dbReference>
<evidence type="ECO:0000313" key="19">
    <source>
        <dbReference type="Ensembl" id="ENSSMAP00000036979.1"/>
    </source>
</evidence>
<feature type="domain" description="IFT81 calponin homology" evidence="18">
    <location>
        <begin position="3"/>
        <end position="126"/>
    </location>
</feature>
<evidence type="ECO:0000256" key="9">
    <source>
        <dbReference type="ARBA" id="ARBA00023069"/>
    </source>
</evidence>
<keyword evidence="4" id="KW-0221">Differentiation</keyword>
<comment type="function">
    <text evidence="13">Component of the intraflagellar transport (IFT) complex B: together with IFT74, forms a tubulin-binding module that specifically mediates transport of tubulin within the cilium. Binds tubulin via its CH (calponin-homology)-like region. Required for ciliogenesis. Required for proper regulation of SHH signaling. Plays an important role during spermatogenesis by modulating the assembly and elongation of the sperm flagella.</text>
</comment>
<evidence type="ECO:0000256" key="5">
    <source>
        <dbReference type="ARBA" id="ARBA00022794"/>
    </source>
</evidence>
<evidence type="ECO:0000256" key="12">
    <source>
        <dbReference type="ARBA" id="ARBA00043983"/>
    </source>
</evidence>